<dbReference type="HAMAP" id="MF_00088">
    <property type="entry name" value="KhpA"/>
    <property type="match status" value="1"/>
</dbReference>
<dbReference type="SUPFAM" id="SSF54814">
    <property type="entry name" value="Prokaryotic type KH domain (KH-domain type II)"/>
    <property type="match status" value="1"/>
</dbReference>
<dbReference type="Gene3D" id="3.30.300.20">
    <property type="match status" value="1"/>
</dbReference>
<dbReference type="InterPro" id="IPR020627">
    <property type="entry name" value="KhpA"/>
</dbReference>
<keyword evidence="3" id="KW-0133">Cell shape</keyword>
<keyword evidence="1 3" id="KW-0963">Cytoplasm</keyword>
<feature type="compositionally biased region" description="Basic and acidic residues" evidence="4">
    <location>
        <begin position="89"/>
        <end position="101"/>
    </location>
</feature>
<accession>A0A2M6WT19</accession>
<keyword evidence="3" id="KW-0961">Cell wall biogenesis/degradation</keyword>
<comment type="function">
    <text evidence="3">A probable RNA chaperone. Forms a complex with KhpB which binds to cellular RNA and controls its expression. Plays a role in peptidoglycan (PG) homeostasis and cell length regulation.</text>
</comment>
<comment type="subunit">
    <text evidence="3">Forms a complex with KhpB.</text>
</comment>
<dbReference type="CDD" id="cd22533">
    <property type="entry name" value="KH-II_YlqC-like"/>
    <property type="match status" value="1"/>
</dbReference>
<evidence type="ECO:0000256" key="1">
    <source>
        <dbReference type="ARBA" id="ARBA00022490"/>
    </source>
</evidence>
<evidence type="ECO:0000256" key="4">
    <source>
        <dbReference type="SAM" id="MobiDB-lite"/>
    </source>
</evidence>
<organism evidence="5 6">
    <name type="scientific">Candidatus Falkowbacteria bacterium CG10_big_fil_rev_8_21_14_0_10_37_14</name>
    <dbReference type="NCBI Taxonomy" id="1974561"/>
    <lineage>
        <taxon>Bacteria</taxon>
        <taxon>Candidatus Falkowiibacteriota</taxon>
    </lineage>
</organism>
<dbReference type="GO" id="GO:0009252">
    <property type="term" value="P:peptidoglycan biosynthetic process"/>
    <property type="evidence" value="ECO:0007669"/>
    <property type="project" value="UniProtKB-UniRule"/>
</dbReference>
<dbReference type="PANTHER" id="PTHR34654:SF1">
    <property type="entry name" value="RNA-BINDING PROTEIN KHPA"/>
    <property type="match status" value="1"/>
</dbReference>
<dbReference type="EMBL" id="PFAM01000021">
    <property type="protein sequence ID" value="PIT95856.1"/>
    <property type="molecule type" value="Genomic_DNA"/>
</dbReference>
<keyword evidence="3" id="KW-0143">Chaperone</keyword>
<name>A0A2M6WT19_9BACT</name>
<reference evidence="6" key="1">
    <citation type="submission" date="2017-09" db="EMBL/GenBank/DDBJ databases">
        <title>Depth-based differentiation of microbial function through sediment-hosted aquifers and enrichment of novel symbionts in the deep terrestrial subsurface.</title>
        <authorList>
            <person name="Probst A.J."/>
            <person name="Ladd B."/>
            <person name="Jarett J.K."/>
            <person name="Geller-Mcgrath D.E."/>
            <person name="Sieber C.M.K."/>
            <person name="Emerson J.B."/>
            <person name="Anantharaman K."/>
            <person name="Thomas B.C."/>
            <person name="Malmstrom R."/>
            <person name="Stieglmeier M."/>
            <person name="Klingl A."/>
            <person name="Woyke T."/>
            <person name="Ryan C.M."/>
            <person name="Banfield J.F."/>
        </authorList>
    </citation>
    <scope>NUCLEOTIDE SEQUENCE [LARGE SCALE GENOMIC DNA]</scope>
</reference>
<keyword evidence="2 3" id="KW-0694">RNA-binding</keyword>
<dbReference type="InterPro" id="IPR009019">
    <property type="entry name" value="KH_sf_prok-type"/>
</dbReference>
<dbReference type="GO" id="GO:0008360">
    <property type="term" value="P:regulation of cell shape"/>
    <property type="evidence" value="ECO:0007669"/>
    <property type="project" value="UniProtKB-KW"/>
</dbReference>
<dbReference type="GO" id="GO:0003723">
    <property type="term" value="F:RNA binding"/>
    <property type="evidence" value="ECO:0007669"/>
    <property type="project" value="UniProtKB-UniRule"/>
</dbReference>
<evidence type="ECO:0000313" key="5">
    <source>
        <dbReference type="EMBL" id="PIT95856.1"/>
    </source>
</evidence>
<comment type="similarity">
    <text evidence="3">Belongs to the KhpA RNA-binding protein family.</text>
</comment>
<dbReference type="InterPro" id="IPR015946">
    <property type="entry name" value="KH_dom-like_a/b"/>
</dbReference>
<evidence type="ECO:0000256" key="2">
    <source>
        <dbReference type="ARBA" id="ARBA00022884"/>
    </source>
</evidence>
<dbReference type="PANTHER" id="PTHR34654">
    <property type="entry name" value="UPF0109 PROTEIN SCO5592"/>
    <property type="match status" value="1"/>
</dbReference>
<dbReference type="AlphaFoldDB" id="A0A2M6WT19"/>
<comment type="caution">
    <text evidence="5">The sequence shown here is derived from an EMBL/GenBank/DDBJ whole genome shotgun (WGS) entry which is preliminary data.</text>
</comment>
<dbReference type="GO" id="GO:0071555">
    <property type="term" value="P:cell wall organization"/>
    <property type="evidence" value="ECO:0007669"/>
    <property type="project" value="UniProtKB-KW"/>
</dbReference>
<gene>
    <name evidence="3" type="primary">khpA</name>
    <name evidence="5" type="ORF">COT94_03355</name>
</gene>
<evidence type="ECO:0000313" key="6">
    <source>
        <dbReference type="Proteomes" id="UP000228533"/>
    </source>
</evidence>
<dbReference type="GO" id="GO:0005737">
    <property type="term" value="C:cytoplasm"/>
    <property type="evidence" value="ECO:0007669"/>
    <property type="project" value="UniProtKB-SubCell"/>
</dbReference>
<protein>
    <recommendedName>
        <fullName evidence="3">RNA-binding protein KhpA</fullName>
    </recommendedName>
    <alternativeName>
        <fullName evidence="3">KH-domain protein A</fullName>
    </alternativeName>
</protein>
<comment type="subcellular location">
    <subcellularLocation>
        <location evidence="3">Cytoplasm</location>
    </subcellularLocation>
</comment>
<proteinExistence type="inferred from homology"/>
<feature type="region of interest" description="Disordered" evidence="4">
    <location>
        <begin position="82"/>
        <end position="124"/>
    </location>
</feature>
<sequence length="124" mass="13691">MVENHQDQGFLELLVKAIVSHPENVVVDRTVDERGVLLTLKIDPADMGYVIGRKGQTAQAIRTLLKIIGAKNNARVNLKIFEPEGSTRAPRENREESHEASLEEDNSAMDLGDIDATSVDDLNI</sequence>
<dbReference type="Pfam" id="PF13083">
    <property type="entry name" value="KH_KhpA-B"/>
    <property type="match status" value="1"/>
</dbReference>
<dbReference type="Proteomes" id="UP000228533">
    <property type="component" value="Unassembled WGS sequence"/>
</dbReference>
<evidence type="ECO:0000256" key="3">
    <source>
        <dbReference type="HAMAP-Rule" id="MF_00088"/>
    </source>
</evidence>